<accession>A0A2I7G302</accession>
<name>A0A2I7G302_9VIRU</name>
<dbReference type="InterPro" id="IPR007703">
    <property type="entry name" value="PIF3"/>
</dbReference>
<keyword evidence="3" id="KW-1185">Reference proteome</keyword>
<dbReference type="Pfam" id="PF05006">
    <property type="entry name" value="PIF3"/>
    <property type="match status" value="1"/>
</dbReference>
<organism evidence="2">
    <name type="scientific">Esparto virus</name>
    <dbReference type="NCBI Taxonomy" id="2072209"/>
    <lineage>
        <taxon>Viruses</taxon>
        <taxon>Viruses incertae sedis</taxon>
        <taxon>Naldaviricetes</taxon>
        <taxon>Lefavirales</taxon>
        <taxon>Nudiviridae</taxon>
        <taxon>Alphanudivirus</taxon>
        <taxon>Alphanudivirus tertidromelanogasteris</taxon>
    </lineage>
</organism>
<dbReference type="Proteomes" id="UP000290737">
    <property type="component" value="Genome"/>
</dbReference>
<keyword evidence="1" id="KW-0472">Membrane</keyword>
<dbReference type="GeneID" id="41701777"/>
<sequence length="200" mass="22233">MDNTKLIYWKLSIVFVLLILITIVIVAISNVQNIANIKPRVEFAGIEQDFVKRDCNTETIYSVNDEQCNTICQSTDTYVSNNGICVNILTFNQSSLENKCSPKHGVVAYLLGDPQFGTTDLRCISIDAGVQPDDITKPNTICTGGTIDINYIESFPQLEQCTCPKGQILTILMNTSTIRSRGICIPIKAKPLYDLNNLIY</sequence>
<reference evidence="2" key="1">
    <citation type="journal article" date="2021" name="Virus">
        <title>The discovery, distribution and diversity of DNA viruses associated with Drosophila melanogaster in Europe.</title>
        <authorList>
            <person name="Wallace M.A."/>
            <person name="Coffman K.A."/>
            <person name="Gilbert C."/>
            <person name="Ravindran S."/>
            <person name="Albery G.F."/>
            <person name="Abbott J."/>
            <person name="Argyridou E."/>
            <person name="Bellosta P."/>
            <person name="Betancourt A.J."/>
            <person name="Colinet H."/>
            <person name="Eric K."/>
            <person name="Glaser-Schmitt A."/>
            <person name="Grath S."/>
            <person name="Jelic M."/>
            <person name="Kankare M."/>
            <person name="Kozeretska I."/>
            <person name="Loeschcke V."/>
            <person name="Montchamp-Moreau C."/>
            <person name="Ometto L."/>
            <person name="Onder B.S."/>
            <person name="Orengo D.J."/>
            <person name="Parsch J."/>
            <person name="Pascual M."/>
            <person name="Patenkovic A."/>
            <person name="Puerma E."/>
            <person name="Ritchie M.G."/>
            <person name="Rota-Stabelli O."/>
            <person name="Schou M.F."/>
            <person name="Serga S.V."/>
            <person name="Stamenkovic-Radak M."/>
            <person name="Tanaskovic M."/>
            <person name="Veselinovic M.S."/>
            <person name="Vieira J."/>
            <person name="Vieira C.P."/>
            <person name="Kapun M."/>
            <person name="Flatt T."/>
            <person name="Gonzalez J."/>
            <person name="Staubach F."/>
            <person name="Obbard D.J."/>
        </authorList>
    </citation>
    <scope>NUCLEOTIDE SEQUENCE</scope>
    <source>
        <strain evidence="2">SRR3939042_Esparto_2012</strain>
    </source>
</reference>
<dbReference type="EMBL" id="KY608910">
    <property type="protein sequence ID" value="AUQ44009.1"/>
    <property type="molecule type" value="Genomic_DNA"/>
</dbReference>
<proteinExistence type="predicted"/>
<dbReference type="OrthoDB" id="15542at10239"/>
<evidence type="ECO:0000313" key="2">
    <source>
        <dbReference type="EMBL" id="AUQ44009.1"/>
    </source>
</evidence>
<keyword evidence="1" id="KW-1133">Transmembrane helix</keyword>
<protein>
    <submittedName>
        <fullName evidence="2">Pif-3</fullName>
    </submittedName>
</protein>
<dbReference type="KEGG" id="vg:41701777"/>
<evidence type="ECO:0000313" key="3">
    <source>
        <dbReference type="Proteomes" id="UP000290737"/>
    </source>
</evidence>
<evidence type="ECO:0000256" key="1">
    <source>
        <dbReference type="SAM" id="Phobius"/>
    </source>
</evidence>
<dbReference type="RefSeq" id="YP_009551774.1">
    <property type="nucleotide sequence ID" value="NC_040536.1"/>
</dbReference>
<keyword evidence="1" id="KW-0812">Transmembrane</keyword>
<feature type="transmembrane region" description="Helical" evidence="1">
    <location>
        <begin position="6"/>
        <end position="28"/>
    </location>
</feature>